<comment type="caution">
    <text evidence="1">The sequence shown here is derived from an EMBL/GenBank/DDBJ whole genome shotgun (WGS) entry which is preliminary data.</text>
</comment>
<dbReference type="EMBL" id="JAROKS010000022">
    <property type="protein sequence ID" value="KAK1789005.1"/>
    <property type="molecule type" value="Genomic_DNA"/>
</dbReference>
<reference evidence="1" key="1">
    <citation type="submission" date="2023-03" db="EMBL/GenBank/DDBJ databases">
        <title>Electrophorus voltai genome.</title>
        <authorList>
            <person name="Bian C."/>
        </authorList>
    </citation>
    <scope>NUCLEOTIDE SEQUENCE</scope>
    <source>
        <strain evidence="1">CB-2022</strain>
        <tissue evidence="1">Muscle</tissue>
    </source>
</reference>
<dbReference type="AlphaFoldDB" id="A0AAD8Z0E6"/>
<evidence type="ECO:0000313" key="2">
    <source>
        <dbReference type="Proteomes" id="UP001239994"/>
    </source>
</evidence>
<accession>A0AAD8Z0E6</accession>
<sequence>MREHLHRDDNDDGDVQRIERLVKRAGGFARTRNNTLDYLQFRVRLRFVLVGSRCAGRETHPRAVFCDLIKQWKTESCPPRNRKGMYSLVAVSDAGIVAMHTTAIMRFVDDITFNFSSPNSDSCEIKANGVCMVFKSLLND</sequence>
<protein>
    <submittedName>
        <fullName evidence="1">Uncharacterized protein</fullName>
    </submittedName>
</protein>
<proteinExistence type="predicted"/>
<keyword evidence="2" id="KW-1185">Reference proteome</keyword>
<evidence type="ECO:0000313" key="1">
    <source>
        <dbReference type="EMBL" id="KAK1789005.1"/>
    </source>
</evidence>
<organism evidence="1 2">
    <name type="scientific">Electrophorus voltai</name>
    <dbReference type="NCBI Taxonomy" id="2609070"/>
    <lineage>
        <taxon>Eukaryota</taxon>
        <taxon>Metazoa</taxon>
        <taxon>Chordata</taxon>
        <taxon>Craniata</taxon>
        <taxon>Vertebrata</taxon>
        <taxon>Euteleostomi</taxon>
        <taxon>Actinopterygii</taxon>
        <taxon>Neopterygii</taxon>
        <taxon>Teleostei</taxon>
        <taxon>Ostariophysi</taxon>
        <taxon>Gymnotiformes</taxon>
        <taxon>Gymnotoidei</taxon>
        <taxon>Gymnotidae</taxon>
        <taxon>Electrophorus</taxon>
    </lineage>
</organism>
<feature type="non-terminal residue" evidence="1">
    <location>
        <position position="140"/>
    </location>
</feature>
<name>A0AAD8Z0E6_9TELE</name>
<gene>
    <name evidence="1" type="ORF">P4O66_014959</name>
</gene>
<dbReference type="Proteomes" id="UP001239994">
    <property type="component" value="Unassembled WGS sequence"/>
</dbReference>